<dbReference type="Proteomes" id="UP000244005">
    <property type="component" value="Unassembled WGS sequence"/>
</dbReference>
<organism evidence="2 3">
    <name type="scientific">Marchantia polymorpha</name>
    <name type="common">Common liverwort</name>
    <name type="synonym">Marchantia aquatica</name>
    <dbReference type="NCBI Taxonomy" id="3197"/>
    <lineage>
        <taxon>Eukaryota</taxon>
        <taxon>Viridiplantae</taxon>
        <taxon>Streptophyta</taxon>
        <taxon>Embryophyta</taxon>
        <taxon>Marchantiophyta</taxon>
        <taxon>Marchantiopsida</taxon>
        <taxon>Marchantiidae</taxon>
        <taxon>Marchantiales</taxon>
        <taxon>Marchantiaceae</taxon>
        <taxon>Marchantia</taxon>
    </lineage>
</organism>
<gene>
    <name evidence="2" type="ORF">MARPO_0046s0072</name>
</gene>
<accession>A0A2R6WZH4</accession>
<reference evidence="3" key="1">
    <citation type="journal article" date="2017" name="Cell">
        <title>Insights into land plant evolution garnered from the Marchantia polymorpha genome.</title>
        <authorList>
            <person name="Bowman J.L."/>
            <person name="Kohchi T."/>
            <person name="Yamato K.T."/>
            <person name="Jenkins J."/>
            <person name="Shu S."/>
            <person name="Ishizaki K."/>
            <person name="Yamaoka S."/>
            <person name="Nishihama R."/>
            <person name="Nakamura Y."/>
            <person name="Berger F."/>
            <person name="Adam C."/>
            <person name="Aki S.S."/>
            <person name="Althoff F."/>
            <person name="Araki T."/>
            <person name="Arteaga-Vazquez M.A."/>
            <person name="Balasubrmanian S."/>
            <person name="Barry K."/>
            <person name="Bauer D."/>
            <person name="Boehm C.R."/>
            <person name="Briginshaw L."/>
            <person name="Caballero-Perez J."/>
            <person name="Catarino B."/>
            <person name="Chen F."/>
            <person name="Chiyoda S."/>
            <person name="Chovatia M."/>
            <person name="Davies K.M."/>
            <person name="Delmans M."/>
            <person name="Demura T."/>
            <person name="Dierschke T."/>
            <person name="Dolan L."/>
            <person name="Dorantes-Acosta A.E."/>
            <person name="Eklund D.M."/>
            <person name="Florent S.N."/>
            <person name="Flores-Sandoval E."/>
            <person name="Fujiyama A."/>
            <person name="Fukuzawa H."/>
            <person name="Galik B."/>
            <person name="Grimanelli D."/>
            <person name="Grimwood J."/>
            <person name="Grossniklaus U."/>
            <person name="Hamada T."/>
            <person name="Haseloff J."/>
            <person name="Hetherington A.J."/>
            <person name="Higo A."/>
            <person name="Hirakawa Y."/>
            <person name="Hundley H.N."/>
            <person name="Ikeda Y."/>
            <person name="Inoue K."/>
            <person name="Inoue S.I."/>
            <person name="Ishida S."/>
            <person name="Jia Q."/>
            <person name="Kakita M."/>
            <person name="Kanazawa T."/>
            <person name="Kawai Y."/>
            <person name="Kawashima T."/>
            <person name="Kennedy M."/>
            <person name="Kinose K."/>
            <person name="Kinoshita T."/>
            <person name="Kohara Y."/>
            <person name="Koide E."/>
            <person name="Komatsu K."/>
            <person name="Kopischke S."/>
            <person name="Kubo M."/>
            <person name="Kyozuka J."/>
            <person name="Lagercrantz U."/>
            <person name="Lin S.S."/>
            <person name="Lindquist E."/>
            <person name="Lipzen A.M."/>
            <person name="Lu C.W."/>
            <person name="De Luna E."/>
            <person name="Martienssen R.A."/>
            <person name="Minamino N."/>
            <person name="Mizutani M."/>
            <person name="Mizutani M."/>
            <person name="Mochizuki N."/>
            <person name="Monte I."/>
            <person name="Mosher R."/>
            <person name="Nagasaki H."/>
            <person name="Nakagami H."/>
            <person name="Naramoto S."/>
            <person name="Nishitani K."/>
            <person name="Ohtani M."/>
            <person name="Okamoto T."/>
            <person name="Okumura M."/>
            <person name="Phillips J."/>
            <person name="Pollak B."/>
            <person name="Reinders A."/>
            <person name="Rovekamp M."/>
            <person name="Sano R."/>
            <person name="Sawa S."/>
            <person name="Schmid M.W."/>
            <person name="Shirakawa M."/>
            <person name="Solano R."/>
            <person name="Spunde A."/>
            <person name="Suetsugu N."/>
            <person name="Sugano S."/>
            <person name="Sugiyama A."/>
            <person name="Sun R."/>
            <person name="Suzuki Y."/>
            <person name="Takenaka M."/>
            <person name="Takezawa D."/>
            <person name="Tomogane H."/>
            <person name="Tsuzuki M."/>
            <person name="Ueda T."/>
            <person name="Umeda M."/>
            <person name="Ward J.M."/>
            <person name="Watanabe Y."/>
            <person name="Yazaki K."/>
            <person name="Yokoyama R."/>
            <person name="Yoshitake Y."/>
            <person name="Yotsui I."/>
            <person name="Zachgo S."/>
            <person name="Schmutz J."/>
        </authorList>
    </citation>
    <scope>NUCLEOTIDE SEQUENCE [LARGE SCALE GENOMIC DNA]</scope>
    <source>
        <strain evidence="3">Tak-1</strain>
    </source>
</reference>
<sequence>MQISGLGQVGMATRVPCLQVVRPVSSQNASQYSGSFAGAATGRHPYSRKIRVVCSATEDYSPAKQKFDLPLSPEETSRGSDDFTETNSSTGKFDQEKMGTVSEVFQGAVKAVKDAPAITVAQMLLFGGVATFGLIVSGSMMESVALLPFAPEALQTVGVAYSVLLASQVLQGRSVSFPPPSPFKAVIQLVDNGQTPTPTSGQEQSQDALAMQKLVKERDAAVSQMEEMRKTAVSYARVVSEKEALEAVSLQLADERDGAVSEVSALKDAVIAMTNRMRAIEEMLDQEVSLLKKQNEALETVALQLAAERDSALQEVEDLKLSSLLYEEQREQMECLETVGVQLAQERDTALAEIEELKKVVASIREAASTASGLTTEQELFIEARVRALRSQFIDVDRGYDEQKDEVDRFIGHLVQEYGAPQEWTNAYIRQFLDTSATKSKLGDVAGDINRLESSTSQRSFQ</sequence>
<dbReference type="OMA" id="QREQMEC"/>
<evidence type="ECO:0000256" key="1">
    <source>
        <dbReference type="SAM" id="MobiDB-lite"/>
    </source>
</evidence>
<keyword evidence="3" id="KW-1185">Reference proteome</keyword>
<feature type="region of interest" description="Disordered" evidence="1">
    <location>
        <begin position="65"/>
        <end position="93"/>
    </location>
</feature>
<proteinExistence type="predicted"/>
<protein>
    <submittedName>
        <fullName evidence="2">Uncharacterized protein</fullName>
    </submittedName>
</protein>
<dbReference type="AlphaFoldDB" id="A0A2R6WZH4"/>
<dbReference type="OrthoDB" id="2017061at2759"/>
<evidence type="ECO:0000313" key="2">
    <source>
        <dbReference type="EMBL" id="PTQ39251.1"/>
    </source>
</evidence>
<dbReference type="Gramene" id="Mp7g00530.1">
    <property type="protein sequence ID" value="Mp7g00530.1.cds"/>
    <property type="gene ID" value="Mp7g00530"/>
</dbReference>
<name>A0A2R6WZH4_MARPO</name>
<dbReference type="EMBL" id="KZ772718">
    <property type="protein sequence ID" value="PTQ39251.1"/>
    <property type="molecule type" value="Genomic_DNA"/>
</dbReference>
<evidence type="ECO:0000313" key="3">
    <source>
        <dbReference type="Proteomes" id="UP000244005"/>
    </source>
</evidence>